<gene>
    <name evidence="1" type="ORF">LC586_01835</name>
</gene>
<dbReference type="Proteomes" id="UP001199525">
    <property type="component" value="Unassembled WGS sequence"/>
</dbReference>
<proteinExistence type="predicted"/>
<accession>A0ABS8I330</accession>
<organism evidence="1 2">
    <name type="scientific">Nostoc favosum CHAB5714</name>
    <dbReference type="NCBI Taxonomy" id="2780399"/>
    <lineage>
        <taxon>Bacteria</taxon>
        <taxon>Bacillati</taxon>
        <taxon>Cyanobacteriota</taxon>
        <taxon>Cyanophyceae</taxon>
        <taxon>Nostocales</taxon>
        <taxon>Nostocaceae</taxon>
        <taxon>Nostoc</taxon>
        <taxon>Nostoc favosum</taxon>
    </lineage>
</organism>
<keyword evidence="2" id="KW-1185">Reference proteome</keyword>
<comment type="caution">
    <text evidence="1">The sequence shown here is derived from an EMBL/GenBank/DDBJ whole genome shotgun (WGS) entry which is preliminary data.</text>
</comment>
<name>A0ABS8I330_9NOSO</name>
<reference evidence="1 2" key="1">
    <citation type="journal article" date="2021" name="Microorganisms">
        <title>Genome Evolution of Filamentous Cyanobacterium Nostoc Species: From Facultative Symbiosis to Free Living.</title>
        <authorList>
            <person name="Huo D."/>
            <person name="Li H."/>
            <person name="Cai F."/>
            <person name="Guo X."/>
            <person name="Qiao Z."/>
            <person name="Wang W."/>
            <person name="Yu G."/>
            <person name="Li R."/>
        </authorList>
    </citation>
    <scope>NUCLEOTIDE SEQUENCE [LARGE SCALE GENOMIC DNA]</scope>
    <source>
        <strain evidence="1 2">CHAB 5714</strain>
    </source>
</reference>
<evidence type="ECO:0000313" key="1">
    <source>
        <dbReference type="EMBL" id="MCC5598012.1"/>
    </source>
</evidence>
<sequence length="156" mass="18067">MNLIQTFPIISWQYLVEQSFFDKLKSIEWQAIFMRLIKSEQGQNMSVIQALFAIRQYGLFLFLIQKYPYLRMVPNQEIDAVLHAHIANIHQFEKDCQSLFSICLKHVPEFGVGGEAEHLEWQLAFAQTQKLFDLNFGQGTMGRSAAACCEILLNFT</sequence>
<dbReference type="EMBL" id="JAIVFQ010000002">
    <property type="protein sequence ID" value="MCC5598012.1"/>
    <property type="molecule type" value="Genomic_DNA"/>
</dbReference>
<evidence type="ECO:0000313" key="2">
    <source>
        <dbReference type="Proteomes" id="UP001199525"/>
    </source>
</evidence>
<dbReference type="RefSeq" id="WP_229482679.1">
    <property type="nucleotide sequence ID" value="NZ_JAIVFQ010000002.1"/>
</dbReference>
<protein>
    <submittedName>
        <fullName evidence="1">Uncharacterized protein</fullName>
    </submittedName>
</protein>